<dbReference type="InterPro" id="IPR024187">
    <property type="entry name" value="Sig_transdc_resp-reg_cit/mal"/>
</dbReference>
<dbReference type="SMART" id="SM00448">
    <property type="entry name" value="REC"/>
    <property type="match status" value="1"/>
</dbReference>
<dbReference type="PROSITE" id="PS50110">
    <property type="entry name" value="RESPONSE_REGULATORY"/>
    <property type="match status" value="1"/>
</dbReference>
<dbReference type="InterPro" id="IPR005471">
    <property type="entry name" value="Tscrpt_reg_IclR_N"/>
</dbReference>
<evidence type="ECO:0000256" key="7">
    <source>
        <dbReference type="ARBA" id="ARBA00023159"/>
    </source>
</evidence>
<feature type="domain" description="Response regulatory" evidence="11">
    <location>
        <begin position="3"/>
        <end position="124"/>
    </location>
</feature>
<comment type="caution">
    <text evidence="12">The sequence shown here is derived from an EMBL/GenBank/DDBJ whole genome shotgun (WGS) entry which is preliminary data.</text>
</comment>
<keyword evidence="6 9" id="KW-0238">DNA-binding</keyword>
<dbReference type="Proteomes" id="UP000471120">
    <property type="component" value="Unassembled WGS sequence"/>
</dbReference>
<dbReference type="GO" id="GO:0003677">
    <property type="term" value="F:DNA binding"/>
    <property type="evidence" value="ECO:0007669"/>
    <property type="project" value="UniProtKB-KW"/>
</dbReference>
<dbReference type="Pfam" id="PF00072">
    <property type="entry name" value="Response_reg"/>
    <property type="match status" value="1"/>
</dbReference>
<proteinExistence type="predicted"/>
<feature type="modified residue" description="4-aspartylphosphate" evidence="10">
    <location>
        <position position="59"/>
    </location>
</feature>
<dbReference type="GO" id="GO:0005737">
    <property type="term" value="C:cytoplasm"/>
    <property type="evidence" value="ECO:0007669"/>
    <property type="project" value="UniProtKB-SubCell"/>
</dbReference>
<dbReference type="InterPro" id="IPR036390">
    <property type="entry name" value="WH_DNA-bd_sf"/>
</dbReference>
<evidence type="ECO:0000256" key="3">
    <source>
        <dbReference type="ARBA" id="ARBA00022553"/>
    </source>
</evidence>
<evidence type="ECO:0000256" key="10">
    <source>
        <dbReference type="PROSITE-ProRule" id="PRU00169"/>
    </source>
</evidence>
<dbReference type="GO" id="GO:0000156">
    <property type="term" value="F:phosphorelay response regulator activity"/>
    <property type="evidence" value="ECO:0007669"/>
    <property type="project" value="TreeGrafter"/>
</dbReference>
<dbReference type="InterPro" id="IPR051271">
    <property type="entry name" value="2C-system_Tx_regulators"/>
</dbReference>
<gene>
    <name evidence="12" type="ORF">DW322_01295</name>
</gene>
<reference evidence="12 13" key="1">
    <citation type="submission" date="2018-07" db="EMBL/GenBank/DDBJ databases">
        <title>Genome sequence of Rhodococcus rhodnii ATCC 35071 from Rhodnius prolixus.</title>
        <authorList>
            <person name="Patel V."/>
            <person name="Vogel K.J."/>
        </authorList>
    </citation>
    <scope>NUCLEOTIDE SEQUENCE [LARGE SCALE GENOMIC DNA]</scope>
    <source>
        <strain evidence="12 13">ATCC 35071</strain>
    </source>
</reference>
<evidence type="ECO:0000256" key="8">
    <source>
        <dbReference type="ARBA" id="ARBA00023163"/>
    </source>
</evidence>
<dbReference type="RefSeq" id="WP_010840237.1">
    <property type="nucleotide sequence ID" value="NZ_QRCM01000001.1"/>
</dbReference>
<organism evidence="12 13">
    <name type="scientific">Rhodococcus rhodnii</name>
    <dbReference type="NCBI Taxonomy" id="38312"/>
    <lineage>
        <taxon>Bacteria</taxon>
        <taxon>Bacillati</taxon>
        <taxon>Actinomycetota</taxon>
        <taxon>Actinomycetes</taxon>
        <taxon>Mycobacteriales</taxon>
        <taxon>Nocardiaceae</taxon>
        <taxon>Rhodococcus</taxon>
    </lineage>
</organism>
<dbReference type="Gene3D" id="3.40.50.2300">
    <property type="match status" value="1"/>
</dbReference>
<keyword evidence="4 9" id="KW-0902">Two-component regulatory system</keyword>
<evidence type="ECO:0000256" key="9">
    <source>
        <dbReference type="PIRNR" id="PIRNR006171"/>
    </source>
</evidence>
<dbReference type="PIRSF" id="PIRSF006171">
    <property type="entry name" value="RR_citrat_malat"/>
    <property type="match status" value="1"/>
</dbReference>
<dbReference type="Gene3D" id="1.10.10.10">
    <property type="entry name" value="Winged helix-like DNA-binding domain superfamily/Winged helix DNA-binding domain"/>
    <property type="match status" value="1"/>
</dbReference>
<evidence type="ECO:0000313" key="12">
    <source>
        <dbReference type="EMBL" id="TXG89130.1"/>
    </source>
</evidence>
<evidence type="ECO:0000256" key="1">
    <source>
        <dbReference type="ARBA" id="ARBA00004496"/>
    </source>
</evidence>
<comment type="subcellular location">
    <subcellularLocation>
        <location evidence="1 9">Cytoplasm</location>
    </subcellularLocation>
</comment>
<dbReference type="PANTHER" id="PTHR45526">
    <property type="entry name" value="TRANSCRIPTIONAL REGULATORY PROTEIN DPIA"/>
    <property type="match status" value="1"/>
</dbReference>
<evidence type="ECO:0000313" key="13">
    <source>
        <dbReference type="Proteomes" id="UP000471120"/>
    </source>
</evidence>
<dbReference type="InterPro" id="IPR011006">
    <property type="entry name" value="CheY-like_superfamily"/>
</dbReference>
<keyword evidence="7 9" id="KW-0010">Activator</keyword>
<evidence type="ECO:0000259" key="11">
    <source>
        <dbReference type="PROSITE" id="PS50110"/>
    </source>
</evidence>
<dbReference type="EMBL" id="QRCM01000001">
    <property type="protein sequence ID" value="TXG89130.1"/>
    <property type="molecule type" value="Genomic_DNA"/>
</dbReference>
<dbReference type="AlphaFoldDB" id="A0A6P2CB81"/>
<protein>
    <recommendedName>
        <fullName evidence="9">Transcriptional regulatory protein</fullName>
    </recommendedName>
</protein>
<evidence type="ECO:0000256" key="4">
    <source>
        <dbReference type="ARBA" id="ARBA00023012"/>
    </source>
</evidence>
<dbReference type="PANTHER" id="PTHR45526:SF1">
    <property type="entry name" value="TRANSCRIPTIONAL REGULATORY PROTEIN DCUR-RELATED"/>
    <property type="match status" value="1"/>
</dbReference>
<dbReference type="Pfam" id="PF09339">
    <property type="entry name" value="HTH_IclR"/>
    <property type="match status" value="1"/>
</dbReference>
<keyword evidence="2 9" id="KW-0963">Cytoplasm</keyword>
<dbReference type="GO" id="GO:0003700">
    <property type="term" value="F:DNA-binding transcription factor activity"/>
    <property type="evidence" value="ECO:0007669"/>
    <property type="project" value="InterPro"/>
</dbReference>
<keyword evidence="5 9" id="KW-0805">Transcription regulation</keyword>
<keyword evidence="8 9" id="KW-0804">Transcription</keyword>
<dbReference type="InterPro" id="IPR036388">
    <property type="entry name" value="WH-like_DNA-bd_sf"/>
</dbReference>
<dbReference type="SUPFAM" id="SSF46785">
    <property type="entry name" value="Winged helix' DNA-binding domain"/>
    <property type="match status" value="1"/>
</dbReference>
<keyword evidence="3 10" id="KW-0597">Phosphoprotein</keyword>
<name>A0A6P2CB81_9NOCA</name>
<accession>A0A6P2CB81</accession>
<evidence type="ECO:0000256" key="6">
    <source>
        <dbReference type="ARBA" id="ARBA00023125"/>
    </source>
</evidence>
<evidence type="ECO:0000256" key="2">
    <source>
        <dbReference type="ARBA" id="ARBA00022490"/>
    </source>
</evidence>
<dbReference type="InterPro" id="IPR001789">
    <property type="entry name" value="Sig_transdc_resp-reg_receiver"/>
</dbReference>
<dbReference type="SUPFAM" id="SSF52172">
    <property type="entry name" value="CheY-like"/>
    <property type="match status" value="1"/>
</dbReference>
<evidence type="ECO:0000256" key="5">
    <source>
        <dbReference type="ARBA" id="ARBA00023015"/>
    </source>
</evidence>
<sequence>MIRVLIVDDEPRIADAHRSYLERIPGFTTCGVVHDGHGAMRALSAAAKTAEPIDLVLLDLGLPDVSGLDIAAAMNAVVPNPDVIAITSARDLDVVRTAVARGVALYLLKPFTFAAFRDKLERYRAFRESLPPGRTLSQHDIDRAMAALRTPDVTATTPKGVAAPTLSAVVTRVRESDTPLTAAEVASALGMSRVTARRYLEQLVKDGMLARRPEYGKPGRPVITYVPV</sequence>